<dbReference type="InterPro" id="IPR054322">
    <property type="entry name" value="FCABP_EF-hand"/>
</dbReference>
<evidence type="ECO:0000259" key="10">
    <source>
        <dbReference type="PROSITE" id="PS50222"/>
    </source>
</evidence>
<comment type="subcellular location">
    <subcellularLocation>
        <location evidence="1">Cell projection</location>
        <location evidence="1">Cilium</location>
        <location evidence="1">Flagellum</location>
    </subcellularLocation>
</comment>
<dbReference type="RefSeq" id="XP_067179808.1">
    <property type="nucleotide sequence ID" value="XM_067323173.1"/>
</dbReference>
<dbReference type="GO" id="GO:0031514">
    <property type="term" value="C:motile cilium"/>
    <property type="evidence" value="ECO:0007669"/>
    <property type="project" value="UniProtKB-SubCell"/>
</dbReference>
<dbReference type="Pfam" id="PF22592">
    <property type="entry name" value="FCaBP_EF-hand"/>
    <property type="match status" value="1"/>
</dbReference>
<reference evidence="12" key="2">
    <citation type="journal article" date="2021" name="Sci. Data">
        <title>Chromosome-scale genome sequencing, assembly and annotation of six genomes from subfamily Leishmaniinae.</title>
        <authorList>
            <person name="Almutairi H."/>
            <person name="Urbaniak M.D."/>
            <person name="Bates M.D."/>
            <person name="Jariyapan N."/>
            <person name="Kwakye-Nuako G."/>
            <person name="Thomaz Soccol V."/>
            <person name="Al-Salem W.S."/>
            <person name="Dillon R.J."/>
            <person name="Bates P.A."/>
            <person name="Gatherer D."/>
        </authorList>
    </citation>
    <scope>NUCLEOTIDE SEQUENCE [LARGE SCALE GENOMIC DNA]</scope>
</reference>
<feature type="domain" description="EF-hand" evidence="10">
    <location>
        <begin position="43"/>
        <end position="69"/>
    </location>
</feature>
<name>A0A836KTB9_9TRYP</name>
<keyword evidence="4" id="KW-0677">Repeat</keyword>
<reference evidence="12" key="1">
    <citation type="journal article" date="2021" name="Microbiol. Resour. Announc.">
        <title>LGAAP: Leishmaniinae Genome Assembly and Annotation Pipeline.</title>
        <authorList>
            <person name="Almutairi H."/>
            <person name="Urbaniak M.D."/>
            <person name="Bates M.D."/>
            <person name="Jariyapan N."/>
            <person name="Kwakye-Nuako G."/>
            <person name="Thomaz-Soccol V."/>
            <person name="Al-Salem W.S."/>
            <person name="Dillon R.J."/>
            <person name="Bates P.A."/>
            <person name="Gatherer D."/>
        </authorList>
    </citation>
    <scope>NUCLEOTIDE SEQUENCE [LARGE SCALE GENOMIC DNA]</scope>
</reference>
<dbReference type="InterPro" id="IPR002048">
    <property type="entry name" value="EF_hand_dom"/>
</dbReference>
<keyword evidence="3" id="KW-0479">Metal-binding</keyword>
<protein>
    <recommendedName>
        <fullName evidence="10">EF-hand domain-containing protein</fullName>
    </recommendedName>
</protein>
<keyword evidence="12" id="KW-1185">Reference proteome</keyword>
<evidence type="ECO:0000256" key="2">
    <source>
        <dbReference type="ARBA" id="ARBA00005727"/>
    </source>
</evidence>
<dbReference type="Gene3D" id="1.10.238.10">
    <property type="entry name" value="EF-hand"/>
    <property type="match status" value="1"/>
</dbReference>
<feature type="compositionally biased region" description="Basic and acidic residues" evidence="9">
    <location>
        <begin position="36"/>
        <end position="56"/>
    </location>
</feature>
<keyword evidence="7" id="KW-0969">Cilium</keyword>
<keyword evidence="6" id="KW-0282">Flagellum</keyword>
<dbReference type="EMBL" id="JAFEUZ010000016">
    <property type="protein sequence ID" value="KAG5482015.1"/>
    <property type="molecule type" value="Genomic_DNA"/>
</dbReference>
<dbReference type="GeneID" id="92515685"/>
<keyword evidence="5" id="KW-0106">Calcium</keyword>
<dbReference type="Proteomes" id="UP000673552">
    <property type="component" value="Unassembled WGS sequence"/>
</dbReference>
<evidence type="ECO:0000256" key="4">
    <source>
        <dbReference type="ARBA" id="ARBA00022737"/>
    </source>
</evidence>
<evidence type="ECO:0000256" key="6">
    <source>
        <dbReference type="ARBA" id="ARBA00022846"/>
    </source>
</evidence>
<evidence type="ECO:0000256" key="8">
    <source>
        <dbReference type="ARBA" id="ARBA00023273"/>
    </source>
</evidence>
<accession>A0A836KTB9</accession>
<evidence type="ECO:0000313" key="11">
    <source>
        <dbReference type="EMBL" id="KAG5482015.1"/>
    </source>
</evidence>
<sequence>MIHVRKHQGTKSRGMRGEEKTTAERKAVWKKIRPRLPREETPENGEHRNELFKRFDQNGTGKLIMEETY</sequence>
<comment type="similarity">
    <text evidence="2">Belongs to the calflagin family.</text>
</comment>
<keyword evidence="8" id="KW-0966">Cell projection</keyword>
<dbReference type="AlphaFoldDB" id="A0A836KTB9"/>
<gene>
    <name evidence="11" type="ORF">LSCM1_05729</name>
</gene>
<evidence type="ECO:0000256" key="7">
    <source>
        <dbReference type="ARBA" id="ARBA00023069"/>
    </source>
</evidence>
<feature type="compositionally biased region" description="Basic and acidic residues" evidence="9">
    <location>
        <begin position="15"/>
        <end position="27"/>
    </location>
</feature>
<dbReference type="PROSITE" id="PS50222">
    <property type="entry name" value="EF_HAND_2"/>
    <property type="match status" value="1"/>
</dbReference>
<proteinExistence type="inferred from homology"/>
<evidence type="ECO:0000256" key="9">
    <source>
        <dbReference type="SAM" id="MobiDB-lite"/>
    </source>
</evidence>
<feature type="region of interest" description="Disordered" evidence="9">
    <location>
        <begin position="1"/>
        <end position="69"/>
    </location>
</feature>
<evidence type="ECO:0000313" key="12">
    <source>
        <dbReference type="Proteomes" id="UP000673552"/>
    </source>
</evidence>
<evidence type="ECO:0000256" key="5">
    <source>
        <dbReference type="ARBA" id="ARBA00022837"/>
    </source>
</evidence>
<evidence type="ECO:0000256" key="1">
    <source>
        <dbReference type="ARBA" id="ARBA00004230"/>
    </source>
</evidence>
<feature type="compositionally biased region" description="Basic residues" evidence="9">
    <location>
        <begin position="1"/>
        <end position="14"/>
    </location>
</feature>
<dbReference type="KEGG" id="lmat:92515685"/>
<organism evidence="11 12">
    <name type="scientific">Leishmania martiniquensis</name>
    <dbReference type="NCBI Taxonomy" id="1580590"/>
    <lineage>
        <taxon>Eukaryota</taxon>
        <taxon>Discoba</taxon>
        <taxon>Euglenozoa</taxon>
        <taxon>Kinetoplastea</taxon>
        <taxon>Metakinetoplastina</taxon>
        <taxon>Trypanosomatida</taxon>
        <taxon>Trypanosomatidae</taxon>
        <taxon>Leishmaniinae</taxon>
        <taxon>Leishmania</taxon>
    </lineage>
</organism>
<dbReference type="GO" id="GO:0005509">
    <property type="term" value="F:calcium ion binding"/>
    <property type="evidence" value="ECO:0007669"/>
    <property type="project" value="InterPro"/>
</dbReference>
<comment type="caution">
    <text evidence="11">The sequence shown here is derived from an EMBL/GenBank/DDBJ whole genome shotgun (WGS) entry which is preliminary data.</text>
</comment>
<evidence type="ECO:0000256" key="3">
    <source>
        <dbReference type="ARBA" id="ARBA00022723"/>
    </source>
</evidence>